<feature type="transmembrane region" description="Helical" evidence="8">
    <location>
        <begin position="26"/>
        <end position="48"/>
    </location>
</feature>
<dbReference type="AlphaFoldDB" id="A0AAX6T1J2"/>
<evidence type="ECO:0000256" key="7">
    <source>
        <dbReference type="ARBA" id="ARBA00023157"/>
    </source>
</evidence>
<evidence type="ECO:0000259" key="10">
    <source>
        <dbReference type="PROSITE" id="PS51465"/>
    </source>
</evidence>
<comment type="similarity">
    <text evidence="2 8">Belongs to the organo anion transporter (TC 2.A.60) family.</text>
</comment>
<keyword evidence="7" id="KW-1015">Disulfide bond</keyword>
<feature type="region of interest" description="Disordered" evidence="9">
    <location>
        <begin position="206"/>
        <end position="230"/>
    </location>
</feature>
<comment type="caution">
    <text evidence="8">Lacks conserved residue(s) required for the propagation of feature annotation.</text>
</comment>
<dbReference type="InterPro" id="IPR036058">
    <property type="entry name" value="Kazal_dom_sf"/>
</dbReference>
<keyword evidence="3" id="KW-1003">Cell membrane</keyword>
<dbReference type="InterPro" id="IPR036259">
    <property type="entry name" value="MFS_trans_sf"/>
</dbReference>
<evidence type="ECO:0000256" key="6">
    <source>
        <dbReference type="ARBA" id="ARBA00023136"/>
    </source>
</evidence>
<dbReference type="InterPro" id="IPR004156">
    <property type="entry name" value="OATP"/>
</dbReference>
<comment type="subcellular location">
    <subcellularLocation>
        <location evidence="1 8">Cell membrane</location>
        <topology evidence="1 8">Multi-pass membrane protein</topology>
    </subcellularLocation>
</comment>
<feature type="transmembrane region" description="Helical" evidence="8">
    <location>
        <begin position="546"/>
        <end position="568"/>
    </location>
</feature>
<evidence type="ECO:0000313" key="11">
    <source>
        <dbReference type="Proteomes" id="UP000694906"/>
    </source>
</evidence>
<dbReference type="GO" id="GO:0043252">
    <property type="term" value="P:sodium-independent organic anion transport"/>
    <property type="evidence" value="ECO:0007669"/>
    <property type="project" value="TreeGrafter"/>
</dbReference>
<gene>
    <name evidence="12" type="primary">LOC101698204</name>
</gene>
<feature type="transmembrane region" description="Helical" evidence="8">
    <location>
        <begin position="258"/>
        <end position="284"/>
    </location>
</feature>
<dbReference type="GO" id="GO:0015125">
    <property type="term" value="F:bile acid transmembrane transporter activity"/>
    <property type="evidence" value="ECO:0007669"/>
    <property type="project" value="TreeGrafter"/>
</dbReference>
<feature type="domain" description="Kazal-like" evidence="10">
    <location>
        <begin position="374"/>
        <end position="429"/>
    </location>
</feature>
<accession>A0AAX6T1J2</accession>
<evidence type="ECO:0000256" key="4">
    <source>
        <dbReference type="ARBA" id="ARBA00022692"/>
    </source>
</evidence>
<dbReference type="Gene3D" id="1.20.1250.20">
    <property type="entry name" value="MFS general substrate transporter like domains"/>
    <property type="match status" value="2"/>
</dbReference>
<keyword evidence="8" id="KW-0406">Ion transport</keyword>
<dbReference type="Proteomes" id="UP000694906">
    <property type="component" value="Unplaced"/>
</dbReference>
<dbReference type="GO" id="GO:0006811">
    <property type="term" value="P:monoatomic ion transport"/>
    <property type="evidence" value="ECO:0007669"/>
    <property type="project" value="UniProtKB-KW"/>
</dbReference>
<keyword evidence="5 8" id="KW-1133">Transmembrane helix</keyword>
<dbReference type="GeneID" id="101698204"/>
<evidence type="ECO:0000256" key="8">
    <source>
        <dbReference type="RuleBase" id="RU362056"/>
    </source>
</evidence>
<evidence type="ECO:0000256" key="3">
    <source>
        <dbReference type="ARBA" id="ARBA00022475"/>
    </source>
</evidence>
<dbReference type="PANTHER" id="PTHR11388:SF89">
    <property type="entry name" value="SOLUTE CARRIER ORGANIC ANION TRANSPORTER FAMILY MEMBER 1B3"/>
    <property type="match status" value="1"/>
</dbReference>
<dbReference type="PANTHER" id="PTHR11388">
    <property type="entry name" value="ORGANIC ANION TRANSPORTER"/>
    <property type="match status" value="1"/>
</dbReference>
<dbReference type="InterPro" id="IPR002350">
    <property type="entry name" value="Kazal_dom"/>
</dbReference>
<evidence type="ECO:0000256" key="9">
    <source>
        <dbReference type="SAM" id="MobiDB-lite"/>
    </source>
</evidence>
<keyword evidence="11" id="KW-1185">Reference proteome</keyword>
<organism evidence="11 12">
    <name type="scientific">Heterocephalus glaber</name>
    <name type="common">Naked mole rat</name>
    <dbReference type="NCBI Taxonomy" id="10181"/>
    <lineage>
        <taxon>Eukaryota</taxon>
        <taxon>Metazoa</taxon>
        <taxon>Chordata</taxon>
        <taxon>Craniata</taxon>
        <taxon>Vertebrata</taxon>
        <taxon>Euteleostomi</taxon>
        <taxon>Mammalia</taxon>
        <taxon>Eutheria</taxon>
        <taxon>Euarchontoglires</taxon>
        <taxon>Glires</taxon>
        <taxon>Rodentia</taxon>
        <taxon>Hystricomorpha</taxon>
        <taxon>Bathyergidae</taxon>
        <taxon>Heterocephalus</taxon>
    </lineage>
</organism>
<keyword evidence="6 8" id="KW-0472">Membrane</keyword>
<keyword evidence="4 8" id="KW-0812">Transmembrane</keyword>
<protein>
    <recommendedName>
        <fullName evidence="8">Solute carrier organic anion transporter family member</fullName>
    </recommendedName>
</protein>
<dbReference type="GO" id="GO:0016323">
    <property type="term" value="C:basolateral plasma membrane"/>
    <property type="evidence" value="ECO:0007669"/>
    <property type="project" value="TreeGrafter"/>
</dbReference>
<keyword evidence="8" id="KW-0813">Transport</keyword>
<dbReference type="SUPFAM" id="SSF100895">
    <property type="entry name" value="Kazal-type serine protease inhibitors"/>
    <property type="match status" value="1"/>
</dbReference>
<feature type="transmembrane region" description="Helical" evidence="8">
    <location>
        <begin position="325"/>
        <end position="349"/>
    </location>
</feature>
<feature type="transmembrane region" description="Helical" evidence="8">
    <location>
        <begin position="96"/>
        <end position="117"/>
    </location>
</feature>
<evidence type="ECO:0000256" key="5">
    <source>
        <dbReference type="ARBA" id="ARBA00022989"/>
    </source>
</evidence>
<dbReference type="Pfam" id="PF07648">
    <property type="entry name" value="Kazal_2"/>
    <property type="match status" value="1"/>
</dbReference>
<proteinExistence type="inferred from homology"/>
<feature type="transmembrane region" description="Helical" evidence="8">
    <location>
        <begin position="179"/>
        <end position="201"/>
    </location>
</feature>
<dbReference type="NCBIfam" id="TIGR00805">
    <property type="entry name" value="oat"/>
    <property type="match status" value="1"/>
</dbReference>
<dbReference type="RefSeq" id="XP_021114353.1">
    <property type="nucleotide sequence ID" value="XM_021258694.1"/>
</dbReference>
<feature type="transmembrane region" description="Helical" evidence="8">
    <location>
        <begin position="68"/>
        <end position="89"/>
    </location>
</feature>
<dbReference type="SUPFAM" id="SSF103473">
    <property type="entry name" value="MFS general substrate transporter"/>
    <property type="match status" value="1"/>
</dbReference>
<evidence type="ECO:0000256" key="1">
    <source>
        <dbReference type="ARBA" id="ARBA00004651"/>
    </source>
</evidence>
<reference evidence="12" key="1">
    <citation type="submission" date="2025-08" db="UniProtKB">
        <authorList>
            <consortium name="RefSeq"/>
        </authorList>
    </citation>
    <scope>IDENTIFICATION</scope>
</reference>
<dbReference type="GO" id="GO:0015347">
    <property type="term" value="F:sodium-independent organic anion transmembrane transporter activity"/>
    <property type="evidence" value="ECO:0007669"/>
    <property type="project" value="TreeGrafter"/>
</dbReference>
<evidence type="ECO:0000313" key="12">
    <source>
        <dbReference type="RefSeq" id="XP_021114353.1"/>
    </source>
</evidence>
<dbReference type="Pfam" id="PF03137">
    <property type="entry name" value="OATP"/>
    <property type="match status" value="2"/>
</dbReference>
<sequence>MDQYEDVNETTETDSSGKRKTRCCNAFKMFFVALSCSYICKTLGGMIMKTSITQIERRFDISSSVAGIIDGGFEIGNLFVILFVSYFGSKLHRPKLIGIGCAIMGAGGILTALPHFFMGYYRYSSEAHDNTSENSLSTCLIGQTSSFNETPAEIVGKGTNLFILDSIRITPQDARWVGAWWLGFLVSGLLSILSSIPFFFLPRNPNEPQKQRRKASTSLHGLKTDEEKNQTANLTNHSQDVTITGFLKSMNCLLNNRLYVLYVLYTLIHISSLIGGFTYLFKFIEQQFGQTASQATFLMGLIILPNMAAGIVLGGYLIKKLKLTIVGIAKFGLLTSSINIVFQLLYFGLICESKSVAGLTLTYDGLNPVTSHANVPLSYCNSECNCDESQWEPLCGDNGITYLSPCLAGCTSRSGNKKSTVFYNCSCVEVSGFPSTNFSAHLGECPRDAGCKKKYYIYTSIQFLLAFVGALGGTSFIMLIVRIVQPELKSLAMGFHSLIIRTLAGILSPIYYGAMIDTTCLKWSVTTCGSRGACRMYNSVLFGKSFFGLGSSLKLASFILNIVFFHLLKKKYEGKDGKTLENGGKVINEANLESSNNNKYFVPSATVKETYI</sequence>
<evidence type="ECO:0000256" key="2">
    <source>
        <dbReference type="ARBA" id="ARBA00009657"/>
    </source>
</evidence>
<dbReference type="PROSITE" id="PS51465">
    <property type="entry name" value="KAZAL_2"/>
    <property type="match status" value="1"/>
</dbReference>
<feature type="transmembrane region" description="Helical" evidence="8">
    <location>
        <begin position="296"/>
        <end position="318"/>
    </location>
</feature>
<name>A0AAX6T1J2_HETGA</name>
<feature type="transmembrane region" description="Helical" evidence="8">
    <location>
        <begin position="455"/>
        <end position="481"/>
    </location>
</feature>
<feature type="transmembrane region" description="Helical" evidence="8">
    <location>
        <begin position="493"/>
        <end position="514"/>
    </location>
</feature>